<comment type="similarity">
    <text evidence="1">Belongs to the UDP-glycosyltransferase family.</text>
</comment>
<dbReference type="Pfam" id="PF00201">
    <property type="entry name" value="UDPGT"/>
    <property type="match status" value="1"/>
</dbReference>
<dbReference type="OrthoDB" id="5835829at2759"/>
<dbReference type="STRING" id="1858805.M5GFB5"/>
<proteinExistence type="inferred from homology"/>
<dbReference type="InterPro" id="IPR002213">
    <property type="entry name" value="UDP_glucos_trans"/>
</dbReference>
<gene>
    <name evidence="3" type="ORF">DACRYDRAFT_93484</name>
</gene>
<feature type="non-terminal residue" evidence="3">
    <location>
        <position position="533"/>
    </location>
</feature>
<dbReference type="Gene3D" id="3.40.50.2000">
    <property type="entry name" value="Glycogen Phosphorylase B"/>
    <property type="match status" value="2"/>
</dbReference>
<reference evidence="3 4" key="1">
    <citation type="journal article" date="2012" name="Science">
        <title>The Paleozoic origin of enzymatic lignin decomposition reconstructed from 31 fungal genomes.</title>
        <authorList>
            <person name="Floudas D."/>
            <person name="Binder M."/>
            <person name="Riley R."/>
            <person name="Barry K."/>
            <person name="Blanchette R.A."/>
            <person name="Henrissat B."/>
            <person name="Martinez A.T."/>
            <person name="Otillar R."/>
            <person name="Spatafora J.W."/>
            <person name="Yadav J.S."/>
            <person name="Aerts A."/>
            <person name="Benoit I."/>
            <person name="Boyd A."/>
            <person name="Carlson A."/>
            <person name="Copeland A."/>
            <person name="Coutinho P.M."/>
            <person name="de Vries R.P."/>
            <person name="Ferreira P."/>
            <person name="Findley K."/>
            <person name="Foster B."/>
            <person name="Gaskell J."/>
            <person name="Glotzer D."/>
            <person name="Gorecki P."/>
            <person name="Heitman J."/>
            <person name="Hesse C."/>
            <person name="Hori C."/>
            <person name="Igarashi K."/>
            <person name="Jurgens J.A."/>
            <person name="Kallen N."/>
            <person name="Kersten P."/>
            <person name="Kohler A."/>
            <person name="Kuees U."/>
            <person name="Kumar T.K.A."/>
            <person name="Kuo A."/>
            <person name="LaButti K."/>
            <person name="Larrondo L.F."/>
            <person name="Lindquist E."/>
            <person name="Ling A."/>
            <person name="Lombard V."/>
            <person name="Lucas S."/>
            <person name="Lundell T."/>
            <person name="Martin R."/>
            <person name="McLaughlin D.J."/>
            <person name="Morgenstern I."/>
            <person name="Morin E."/>
            <person name="Murat C."/>
            <person name="Nagy L.G."/>
            <person name="Nolan M."/>
            <person name="Ohm R.A."/>
            <person name="Patyshakuliyeva A."/>
            <person name="Rokas A."/>
            <person name="Ruiz-Duenas F.J."/>
            <person name="Sabat G."/>
            <person name="Salamov A."/>
            <person name="Samejima M."/>
            <person name="Schmutz J."/>
            <person name="Slot J.C."/>
            <person name="St John F."/>
            <person name="Stenlid J."/>
            <person name="Sun H."/>
            <person name="Sun S."/>
            <person name="Syed K."/>
            <person name="Tsang A."/>
            <person name="Wiebenga A."/>
            <person name="Young D."/>
            <person name="Pisabarro A."/>
            <person name="Eastwood D.C."/>
            <person name="Martin F."/>
            <person name="Cullen D."/>
            <person name="Grigoriev I.V."/>
            <person name="Hibbett D.S."/>
        </authorList>
    </citation>
    <scope>NUCLEOTIDE SEQUENCE [LARGE SCALE GENOMIC DNA]</scope>
    <source>
        <strain evidence="3 4">DJM-731 SS1</strain>
    </source>
</reference>
<organism evidence="3 4">
    <name type="scientific">Dacryopinax primogenitus (strain DJM 731)</name>
    <name type="common">Brown rot fungus</name>
    <dbReference type="NCBI Taxonomy" id="1858805"/>
    <lineage>
        <taxon>Eukaryota</taxon>
        <taxon>Fungi</taxon>
        <taxon>Dikarya</taxon>
        <taxon>Basidiomycota</taxon>
        <taxon>Agaricomycotina</taxon>
        <taxon>Dacrymycetes</taxon>
        <taxon>Dacrymycetales</taxon>
        <taxon>Dacrymycetaceae</taxon>
        <taxon>Dacryopinax</taxon>
    </lineage>
</organism>
<dbReference type="PANTHER" id="PTHR48047">
    <property type="entry name" value="GLYCOSYLTRANSFERASE"/>
    <property type="match status" value="1"/>
</dbReference>
<dbReference type="HOGENOM" id="CLU_001724_12_1_1"/>
<evidence type="ECO:0000313" key="3">
    <source>
        <dbReference type="EMBL" id="EJU04018.1"/>
    </source>
</evidence>
<name>M5GFB5_DACPD</name>
<dbReference type="Proteomes" id="UP000030653">
    <property type="component" value="Unassembled WGS sequence"/>
</dbReference>
<dbReference type="OMA" id="WILENTD"/>
<dbReference type="GeneID" id="63692222"/>
<keyword evidence="4" id="KW-1185">Reference proteome</keyword>
<dbReference type="EMBL" id="JH795858">
    <property type="protein sequence ID" value="EJU04018.1"/>
    <property type="molecule type" value="Genomic_DNA"/>
</dbReference>
<protein>
    <recommendedName>
        <fullName evidence="5">UDP-Glycosyltransferase/glycogen phosphorylase</fullName>
    </recommendedName>
</protein>
<evidence type="ECO:0000256" key="1">
    <source>
        <dbReference type="ARBA" id="ARBA00009995"/>
    </source>
</evidence>
<dbReference type="AlphaFoldDB" id="M5GFB5"/>
<dbReference type="GO" id="GO:0035251">
    <property type="term" value="F:UDP-glucosyltransferase activity"/>
    <property type="evidence" value="ECO:0007669"/>
    <property type="project" value="TreeGrafter"/>
</dbReference>
<dbReference type="RefSeq" id="XP_040630912.1">
    <property type="nucleotide sequence ID" value="XM_040777160.1"/>
</dbReference>
<accession>M5GFB5</accession>
<sequence>MPVHWVIVSFWAWGHLRPESNLAVNLASKFPELIISFIVDAEVAQKCRDEMARYAFLGGDERVLSPVRVIALGHVPAGMTPEIEKRYAMMDPRRVPKSRQVAEMRIHEAVDSMMRIRPFQDDNGTTWTPVPAKPNLLICDVLMGNVGPQLKRKHSLPLYIYFVGSATCFTRMYAPTKLGGRCIGYEDECREIERDPRRCVGWPFSKVAQHVWARSAKFEDNLIRTKGLPPMYQWEDLPQAAWFPSFYDVAVTGLHLVQCSDGVILPTVLSIEREGVQGVADWYCAGNERQVLCLGPQLPPLIFTPASIAKSHTLAAIEVQTSYAGPALFLNDLETRGNDSKDGHLDTYKSKDPCMVFLNEVRKKYGEHRAIYISFGTTFFPEPAHLAIFLELILALEPPMPIIMAAASPLAFLPADLVQRMQSCGQGLIVPYAPQQAILAHPALGFMVTHCGAGGTFEALSQGVPVIAWPFVGDQPIHARWMTEVLDTAFELLQVRNGPVKGNAYRGGPAGTTLEGTEDTIREEMRNMLAACQ</sequence>
<evidence type="ECO:0000313" key="4">
    <source>
        <dbReference type="Proteomes" id="UP000030653"/>
    </source>
</evidence>
<evidence type="ECO:0008006" key="5">
    <source>
        <dbReference type="Google" id="ProtNLM"/>
    </source>
</evidence>
<keyword evidence="2" id="KW-0808">Transferase</keyword>
<dbReference type="SUPFAM" id="SSF53756">
    <property type="entry name" value="UDP-Glycosyltransferase/glycogen phosphorylase"/>
    <property type="match status" value="1"/>
</dbReference>
<evidence type="ECO:0000256" key="2">
    <source>
        <dbReference type="ARBA" id="ARBA00022679"/>
    </source>
</evidence>